<accession>A0A9P5IX54</accession>
<gene>
    <name evidence="1" type="ORF">EAE97_000184</name>
</gene>
<dbReference type="EMBL" id="RCSW01000001">
    <property type="protein sequence ID" value="KAF7954925.1"/>
    <property type="molecule type" value="Genomic_DNA"/>
</dbReference>
<name>A0A9P5IX54_9HELO</name>
<dbReference type="GeneID" id="62143773"/>
<dbReference type="RefSeq" id="XP_038738055.1">
    <property type="nucleotide sequence ID" value="XM_038870694.1"/>
</dbReference>
<dbReference type="AlphaFoldDB" id="A0A9P5IX54"/>
<comment type="caution">
    <text evidence="1">The sequence shown here is derived from an EMBL/GenBank/DDBJ whole genome shotgun (WGS) entry which is preliminary data.</text>
</comment>
<organism evidence="1 2">
    <name type="scientific">Botrytis byssoidea</name>
    <dbReference type="NCBI Taxonomy" id="139641"/>
    <lineage>
        <taxon>Eukaryota</taxon>
        <taxon>Fungi</taxon>
        <taxon>Dikarya</taxon>
        <taxon>Ascomycota</taxon>
        <taxon>Pezizomycotina</taxon>
        <taxon>Leotiomycetes</taxon>
        <taxon>Helotiales</taxon>
        <taxon>Sclerotiniaceae</taxon>
        <taxon>Botrytis</taxon>
    </lineage>
</organism>
<sequence length="95" mass="10659">MNIVIFIYLRLTASVFPPMISFCPYKLILGSWGKEVKKMDAYISVHDTPTGSDTCTPYKDDRGLMSGFYPSQFILRASLAARLTVYVMGTHRTGV</sequence>
<dbReference type="Proteomes" id="UP000710849">
    <property type="component" value="Unassembled WGS sequence"/>
</dbReference>
<proteinExistence type="predicted"/>
<reference evidence="1 2" key="1">
    <citation type="journal article" date="2020" name="Genome Biol. Evol.">
        <title>Comparative genomics of Sclerotiniaceae.</title>
        <authorList>
            <person name="Valero Jimenez C.A."/>
            <person name="Steentjes M."/>
            <person name="Scholten O.E."/>
            <person name="Van Kan J.A.L."/>
        </authorList>
    </citation>
    <scope>NUCLEOTIDE SEQUENCE [LARGE SCALE GENOMIC DNA]</scope>
    <source>
        <strain evidence="1 2">MUCL 94</strain>
    </source>
</reference>
<protein>
    <submittedName>
        <fullName evidence="1">Uncharacterized protein</fullName>
    </submittedName>
</protein>
<keyword evidence="2" id="KW-1185">Reference proteome</keyword>
<evidence type="ECO:0000313" key="2">
    <source>
        <dbReference type="Proteomes" id="UP000710849"/>
    </source>
</evidence>
<evidence type="ECO:0000313" key="1">
    <source>
        <dbReference type="EMBL" id="KAF7954925.1"/>
    </source>
</evidence>